<feature type="domain" description="DUF4435" evidence="1">
    <location>
        <begin position="31"/>
        <end position="129"/>
    </location>
</feature>
<dbReference type="RefSeq" id="WP_284583999.1">
    <property type="nucleotide sequence ID" value="NZ_CP106831.1"/>
</dbReference>
<sequence length="132" mass="15724">MDPKRLLSRTKDPISTFHKFVLSIGNNEDNCICFFEGRDSQYYYTRINHFKKNYNPIICGNKMNVIESNKKILRKYPDYNTLFFIDSDFDEKVELPNLYVTCGYSIENFYCSSEVISEILKNEFFLNSKFNK</sequence>
<accession>A0ABY8V943</accession>
<organism evidence="2 3">
    <name type="scientific">Empedobacter falsenii</name>
    <dbReference type="NCBI Taxonomy" id="343874"/>
    <lineage>
        <taxon>Bacteria</taxon>
        <taxon>Pseudomonadati</taxon>
        <taxon>Bacteroidota</taxon>
        <taxon>Flavobacteriia</taxon>
        <taxon>Flavobacteriales</taxon>
        <taxon>Weeksellaceae</taxon>
        <taxon>Empedobacter</taxon>
    </lineage>
</organism>
<dbReference type="Pfam" id="PF14491">
    <property type="entry name" value="DUF4435"/>
    <property type="match status" value="1"/>
</dbReference>
<proteinExistence type="predicted"/>
<dbReference type="EMBL" id="CP106831">
    <property type="protein sequence ID" value="WIH98206.1"/>
    <property type="molecule type" value="Genomic_DNA"/>
</dbReference>
<dbReference type="InterPro" id="IPR029492">
    <property type="entry name" value="DUF4435"/>
</dbReference>
<protein>
    <submittedName>
        <fullName evidence="2">DUF4435 domain-containing protein</fullName>
    </submittedName>
</protein>
<evidence type="ECO:0000313" key="2">
    <source>
        <dbReference type="EMBL" id="WIH98206.1"/>
    </source>
</evidence>
<evidence type="ECO:0000313" key="3">
    <source>
        <dbReference type="Proteomes" id="UP001223501"/>
    </source>
</evidence>
<evidence type="ECO:0000259" key="1">
    <source>
        <dbReference type="Pfam" id="PF14491"/>
    </source>
</evidence>
<dbReference type="Proteomes" id="UP001223501">
    <property type="component" value="Chromosome"/>
</dbReference>
<name>A0ABY8V943_9FLAO</name>
<gene>
    <name evidence="2" type="ORF">OBA43_04545</name>
</gene>
<reference evidence="2 3" key="1">
    <citation type="submission" date="2022-09" db="EMBL/GenBank/DDBJ databases">
        <title>Whole genome sequencing analysis of tet(X)-positive Empedobacter falsenii YWS9-3.</title>
        <authorList>
            <person name="Chen C."/>
            <person name="Lv Y.-L."/>
        </authorList>
    </citation>
    <scope>NUCLEOTIDE SEQUENCE [LARGE SCALE GENOMIC DNA]</scope>
    <source>
        <strain evidence="2 3">YWS9-3_T</strain>
    </source>
</reference>
<keyword evidence="3" id="KW-1185">Reference proteome</keyword>